<comment type="caution">
    <text evidence="1">The sequence shown here is derived from an EMBL/GenBank/DDBJ whole genome shotgun (WGS) entry which is preliminary data.</text>
</comment>
<name>A0AA38LPX9_TAXCH</name>
<organism evidence="1 2">
    <name type="scientific">Taxus chinensis</name>
    <name type="common">Chinese yew</name>
    <name type="synonym">Taxus wallichiana var. chinensis</name>
    <dbReference type="NCBI Taxonomy" id="29808"/>
    <lineage>
        <taxon>Eukaryota</taxon>
        <taxon>Viridiplantae</taxon>
        <taxon>Streptophyta</taxon>
        <taxon>Embryophyta</taxon>
        <taxon>Tracheophyta</taxon>
        <taxon>Spermatophyta</taxon>
        <taxon>Pinopsida</taxon>
        <taxon>Pinidae</taxon>
        <taxon>Conifers II</taxon>
        <taxon>Cupressales</taxon>
        <taxon>Taxaceae</taxon>
        <taxon>Taxus</taxon>
    </lineage>
</organism>
<proteinExistence type="predicted"/>
<dbReference type="EMBL" id="JAHRHJ020000001">
    <property type="protein sequence ID" value="KAH9330365.1"/>
    <property type="molecule type" value="Genomic_DNA"/>
</dbReference>
<accession>A0AA38LPX9</accession>
<evidence type="ECO:0000313" key="1">
    <source>
        <dbReference type="EMBL" id="KAH9330365.1"/>
    </source>
</evidence>
<keyword evidence="2" id="KW-1185">Reference proteome</keyword>
<sequence length="52" mass="5751">MILGPMGHKLVRVAGAERSTLHKCVPRNEAEYGFWIHSSNDASLSRKSAANR</sequence>
<evidence type="ECO:0000313" key="2">
    <source>
        <dbReference type="Proteomes" id="UP000824469"/>
    </source>
</evidence>
<gene>
    <name evidence="1" type="ORF">KI387_002473</name>
</gene>
<reference evidence="1 2" key="1">
    <citation type="journal article" date="2021" name="Nat. Plants">
        <title>The Taxus genome provides insights into paclitaxel biosynthesis.</title>
        <authorList>
            <person name="Xiong X."/>
            <person name="Gou J."/>
            <person name="Liao Q."/>
            <person name="Li Y."/>
            <person name="Zhou Q."/>
            <person name="Bi G."/>
            <person name="Li C."/>
            <person name="Du R."/>
            <person name="Wang X."/>
            <person name="Sun T."/>
            <person name="Guo L."/>
            <person name="Liang H."/>
            <person name="Lu P."/>
            <person name="Wu Y."/>
            <person name="Zhang Z."/>
            <person name="Ro D.K."/>
            <person name="Shang Y."/>
            <person name="Huang S."/>
            <person name="Yan J."/>
        </authorList>
    </citation>
    <scope>NUCLEOTIDE SEQUENCE [LARGE SCALE GENOMIC DNA]</scope>
    <source>
        <strain evidence="1">Ta-2019</strain>
    </source>
</reference>
<feature type="non-terminal residue" evidence="1">
    <location>
        <position position="52"/>
    </location>
</feature>
<dbReference type="AlphaFoldDB" id="A0AA38LPX9"/>
<dbReference type="Proteomes" id="UP000824469">
    <property type="component" value="Unassembled WGS sequence"/>
</dbReference>
<protein>
    <submittedName>
        <fullName evidence="1">Uncharacterized protein</fullName>
    </submittedName>
</protein>